<dbReference type="PROSITE" id="PS50949">
    <property type="entry name" value="HTH_GNTR"/>
    <property type="match status" value="1"/>
</dbReference>
<organism evidence="6 7">
    <name type="scientific">Actinomyces ruminis</name>
    <dbReference type="NCBI Taxonomy" id="1937003"/>
    <lineage>
        <taxon>Bacteria</taxon>
        <taxon>Bacillati</taxon>
        <taxon>Actinomycetota</taxon>
        <taxon>Actinomycetes</taxon>
        <taxon>Actinomycetales</taxon>
        <taxon>Actinomycetaceae</taxon>
        <taxon>Actinomyces</taxon>
    </lineage>
</organism>
<evidence type="ECO:0000313" key="6">
    <source>
        <dbReference type="EMBL" id="PHP53089.1"/>
    </source>
</evidence>
<gene>
    <name evidence="6" type="ORF">BW737_005095</name>
</gene>
<dbReference type="Proteomes" id="UP000194577">
    <property type="component" value="Unassembled WGS sequence"/>
</dbReference>
<evidence type="ECO:0000256" key="1">
    <source>
        <dbReference type="ARBA" id="ARBA00023015"/>
    </source>
</evidence>
<feature type="domain" description="HTH gntR-type" evidence="5">
    <location>
        <begin position="55"/>
        <end position="122"/>
    </location>
</feature>
<proteinExistence type="predicted"/>
<feature type="region of interest" description="Disordered" evidence="4">
    <location>
        <begin position="1"/>
        <end position="48"/>
    </location>
</feature>
<dbReference type="SUPFAM" id="SSF46785">
    <property type="entry name" value="Winged helix' DNA-binding domain"/>
    <property type="match status" value="1"/>
</dbReference>
<dbReference type="SMART" id="SM00895">
    <property type="entry name" value="FCD"/>
    <property type="match status" value="1"/>
</dbReference>
<name>A0ABX4MC93_9ACTO</name>
<dbReference type="Gene3D" id="1.20.120.530">
    <property type="entry name" value="GntR ligand-binding domain-like"/>
    <property type="match status" value="1"/>
</dbReference>
<keyword evidence="1" id="KW-0805">Transcription regulation</keyword>
<evidence type="ECO:0000256" key="2">
    <source>
        <dbReference type="ARBA" id="ARBA00023125"/>
    </source>
</evidence>
<protein>
    <submittedName>
        <fullName evidence="6">FadR family transcriptional regulator</fullName>
    </submittedName>
</protein>
<sequence length="288" mass="30673">MGPRPLGGSCRSSSLSPDAFASPRRCRYHRDSKPAGAADDPTQPDHLSRSIHAASALCGDILDALGTAIASGQVRPGEALTLESIQTRYGVSRTLARDCMRTLESLGLVESRRRTGAVVRPPQDWAALSPLVIRWQLEASPDGPKLGALTELRAAVEPVAAAAAARRATEPQRAELLHLAATIRERGRTGAVASYLDADIAFHGLVLEASQNDTFAALTDVVAEVLTGRTRLDGGLQAPEPEALELHLRLAEAIAAGDAQEAERCMREIVAEVREVLLERGLRGFLTA</sequence>
<accession>A0ABX4MC93</accession>
<dbReference type="PANTHER" id="PTHR43537:SF44">
    <property type="entry name" value="GNTR FAMILY REGULATORY PROTEIN"/>
    <property type="match status" value="1"/>
</dbReference>
<dbReference type="PANTHER" id="PTHR43537">
    <property type="entry name" value="TRANSCRIPTIONAL REGULATOR, GNTR FAMILY"/>
    <property type="match status" value="1"/>
</dbReference>
<keyword evidence="7" id="KW-1185">Reference proteome</keyword>
<comment type="caution">
    <text evidence="6">The sequence shown here is derived from an EMBL/GenBank/DDBJ whole genome shotgun (WGS) entry which is preliminary data.</text>
</comment>
<evidence type="ECO:0000256" key="4">
    <source>
        <dbReference type="SAM" id="MobiDB-lite"/>
    </source>
</evidence>
<keyword evidence="3" id="KW-0804">Transcription</keyword>
<dbReference type="InterPro" id="IPR011711">
    <property type="entry name" value="GntR_C"/>
</dbReference>
<dbReference type="Pfam" id="PF00392">
    <property type="entry name" value="GntR"/>
    <property type="match status" value="1"/>
</dbReference>
<evidence type="ECO:0000256" key="3">
    <source>
        <dbReference type="ARBA" id="ARBA00023163"/>
    </source>
</evidence>
<dbReference type="InterPro" id="IPR036388">
    <property type="entry name" value="WH-like_DNA-bd_sf"/>
</dbReference>
<dbReference type="Pfam" id="PF07729">
    <property type="entry name" value="FCD"/>
    <property type="match status" value="1"/>
</dbReference>
<keyword evidence="2" id="KW-0238">DNA-binding</keyword>
<dbReference type="SUPFAM" id="SSF48008">
    <property type="entry name" value="GntR ligand-binding domain-like"/>
    <property type="match status" value="1"/>
</dbReference>
<evidence type="ECO:0000259" key="5">
    <source>
        <dbReference type="PROSITE" id="PS50949"/>
    </source>
</evidence>
<dbReference type="Gene3D" id="1.10.10.10">
    <property type="entry name" value="Winged helix-like DNA-binding domain superfamily/Winged helix DNA-binding domain"/>
    <property type="match status" value="1"/>
</dbReference>
<dbReference type="InterPro" id="IPR008920">
    <property type="entry name" value="TF_FadR/GntR_C"/>
</dbReference>
<dbReference type="InterPro" id="IPR036390">
    <property type="entry name" value="WH_DNA-bd_sf"/>
</dbReference>
<dbReference type="SMART" id="SM00345">
    <property type="entry name" value="HTH_GNTR"/>
    <property type="match status" value="1"/>
</dbReference>
<dbReference type="EMBL" id="MTPX02000032">
    <property type="protein sequence ID" value="PHP53089.1"/>
    <property type="molecule type" value="Genomic_DNA"/>
</dbReference>
<reference evidence="6 7" key="1">
    <citation type="submission" date="2017-10" db="EMBL/GenBank/DDBJ databases">
        <title>Draft genome sequence of cellulolytic Actinomyces sp CtC72 isolated from cattle rumen fluid.</title>
        <authorList>
            <person name="Joshi A.J."/>
            <person name="Vasudevan G."/>
            <person name="Lanjekar V.B."/>
            <person name="Hivarkar S."/>
            <person name="Engineer A."/>
            <person name="Pore S.D."/>
            <person name="Dhakephalkar P.K."/>
            <person name="Dagar S."/>
        </authorList>
    </citation>
    <scope>NUCLEOTIDE SEQUENCE [LARGE SCALE GENOMIC DNA]</scope>
    <source>
        <strain evidence="7">CtC72</strain>
    </source>
</reference>
<evidence type="ECO:0000313" key="7">
    <source>
        <dbReference type="Proteomes" id="UP000194577"/>
    </source>
</evidence>
<dbReference type="InterPro" id="IPR000524">
    <property type="entry name" value="Tscrpt_reg_HTH_GntR"/>
</dbReference>